<keyword evidence="4" id="KW-1185">Reference proteome</keyword>
<dbReference type="AlphaFoldDB" id="A0A518K8F6"/>
<evidence type="ECO:0000259" key="2">
    <source>
        <dbReference type="Pfam" id="PF07596"/>
    </source>
</evidence>
<sequence>MTKTCTRKTDRAYKDGFTLVELLVVIAIIGILVALLLPAVQSAREAARRNGCVNALKQLSLANLNYESTHKQFPYARKYDIWDAYTWTQLVLPQLEEQAVYDNFWTLPIKEYKATDPQGADQNTYGPIGIDARIRAAREAQIPPFYCPSDQSPYANEMDTAAYGFWRGNYRACVGNGDMYGNALGRPIIFRRLPIGSIDVDISPYGAGVFSVRPGQSVEGGPQTQQTRMAQIVDGTSKTILLSEGIVPQNSNFGGPMGSSIYGNMGGALFSAASTPNSSIPDGPVGPCPDDMGDFTFPEKWCDSISQAIPDRVPGTNGAYATARSLHPGGVNVAMADGSVTFVQDGIDWYTWRAAGTRDKEEALGSLSGN</sequence>
<evidence type="ECO:0000313" key="4">
    <source>
        <dbReference type="Proteomes" id="UP000316426"/>
    </source>
</evidence>
<protein>
    <recommendedName>
        <fullName evidence="2">DUF1559 domain-containing protein</fullName>
    </recommendedName>
</protein>
<dbReference type="KEGG" id="bmei:Spa11_22800"/>
<dbReference type="Gene3D" id="3.30.700.10">
    <property type="entry name" value="Glycoprotein, Type 4 Pilin"/>
    <property type="match status" value="1"/>
</dbReference>
<reference evidence="3 4" key="1">
    <citation type="submission" date="2019-02" db="EMBL/GenBank/DDBJ databases">
        <title>Deep-cultivation of Planctomycetes and their phenomic and genomic characterization uncovers novel biology.</title>
        <authorList>
            <person name="Wiegand S."/>
            <person name="Jogler M."/>
            <person name="Boedeker C."/>
            <person name="Pinto D."/>
            <person name="Vollmers J."/>
            <person name="Rivas-Marin E."/>
            <person name="Kohn T."/>
            <person name="Peeters S.H."/>
            <person name="Heuer A."/>
            <person name="Rast P."/>
            <person name="Oberbeckmann S."/>
            <person name="Bunk B."/>
            <person name="Jeske O."/>
            <person name="Meyerdierks A."/>
            <person name="Storesund J.E."/>
            <person name="Kallscheuer N."/>
            <person name="Luecker S."/>
            <person name="Lage O.M."/>
            <person name="Pohl T."/>
            <person name="Merkel B.J."/>
            <person name="Hornburger P."/>
            <person name="Mueller R.-W."/>
            <person name="Bruemmer F."/>
            <person name="Labrenz M."/>
            <person name="Spormann A.M."/>
            <person name="Op den Camp H."/>
            <person name="Overmann J."/>
            <person name="Amann R."/>
            <person name="Jetten M.S.M."/>
            <person name="Mascher T."/>
            <person name="Medema M.H."/>
            <person name="Devos D.P."/>
            <person name="Kaster A.-K."/>
            <person name="Ovreas L."/>
            <person name="Rohde M."/>
            <person name="Galperin M.Y."/>
            <person name="Jogler C."/>
        </authorList>
    </citation>
    <scope>NUCLEOTIDE SEQUENCE [LARGE SCALE GENOMIC DNA]</scope>
    <source>
        <strain evidence="3 4">Spa11</strain>
    </source>
</reference>
<dbReference type="Proteomes" id="UP000316426">
    <property type="component" value="Chromosome"/>
</dbReference>
<dbReference type="PANTHER" id="PTHR30093">
    <property type="entry name" value="GENERAL SECRETION PATHWAY PROTEIN G"/>
    <property type="match status" value="1"/>
</dbReference>
<dbReference type="PANTHER" id="PTHR30093:SF2">
    <property type="entry name" value="TYPE II SECRETION SYSTEM PROTEIN H"/>
    <property type="match status" value="1"/>
</dbReference>
<accession>A0A518K8F6</accession>
<dbReference type="InterPro" id="IPR045584">
    <property type="entry name" value="Pilin-like"/>
</dbReference>
<dbReference type="RefSeq" id="WP_145112171.1">
    <property type="nucleotide sequence ID" value="NZ_CP036349.1"/>
</dbReference>
<organism evidence="3 4">
    <name type="scientific">Botrimarina mediterranea</name>
    <dbReference type="NCBI Taxonomy" id="2528022"/>
    <lineage>
        <taxon>Bacteria</taxon>
        <taxon>Pseudomonadati</taxon>
        <taxon>Planctomycetota</taxon>
        <taxon>Planctomycetia</taxon>
        <taxon>Pirellulales</taxon>
        <taxon>Lacipirellulaceae</taxon>
        <taxon>Botrimarina</taxon>
    </lineage>
</organism>
<proteinExistence type="predicted"/>
<keyword evidence="1" id="KW-0812">Transmembrane</keyword>
<dbReference type="NCBIfam" id="TIGR04294">
    <property type="entry name" value="pre_pil_HX9DG"/>
    <property type="match status" value="1"/>
</dbReference>
<feature type="domain" description="DUF1559" evidence="2">
    <location>
        <begin position="41"/>
        <end position="348"/>
    </location>
</feature>
<feature type="transmembrane region" description="Helical" evidence="1">
    <location>
        <begin position="20"/>
        <end position="40"/>
    </location>
</feature>
<dbReference type="InterPro" id="IPR027558">
    <property type="entry name" value="Pre_pil_HX9DG_C"/>
</dbReference>
<name>A0A518K8F6_9BACT</name>
<gene>
    <name evidence="3" type="ORF">Spa11_22800</name>
</gene>
<dbReference type="SUPFAM" id="SSF54523">
    <property type="entry name" value="Pili subunits"/>
    <property type="match status" value="1"/>
</dbReference>
<dbReference type="Pfam" id="PF07963">
    <property type="entry name" value="N_methyl"/>
    <property type="match status" value="1"/>
</dbReference>
<keyword evidence="1" id="KW-0472">Membrane</keyword>
<evidence type="ECO:0000313" key="3">
    <source>
        <dbReference type="EMBL" id="QDV74081.1"/>
    </source>
</evidence>
<dbReference type="InterPro" id="IPR012902">
    <property type="entry name" value="N_methyl_site"/>
</dbReference>
<keyword evidence="1" id="KW-1133">Transmembrane helix</keyword>
<dbReference type="Pfam" id="PF07596">
    <property type="entry name" value="SBP_bac_10"/>
    <property type="match status" value="1"/>
</dbReference>
<evidence type="ECO:0000256" key="1">
    <source>
        <dbReference type="SAM" id="Phobius"/>
    </source>
</evidence>
<dbReference type="EMBL" id="CP036349">
    <property type="protein sequence ID" value="QDV74081.1"/>
    <property type="molecule type" value="Genomic_DNA"/>
</dbReference>
<dbReference type="NCBIfam" id="TIGR02532">
    <property type="entry name" value="IV_pilin_GFxxxE"/>
    <property type="match status" value="1"/>
</dbReference>
<dbReference type="InterPro" id="IPR011453">
    <property type="entry name" value="DUF1559"/>
</dbReference>